<organism evidence="1 2">
    <name type="scientific">Streptomyces lunalinharesii</name>
    <dbReference type="NCBI Taxonomy" id="333384"/>
    <lineage>
        <taxon>Bacteria</taxon>
        <taxon>Bacillati</taxon>
        <taxon>Actinomycetota</taxon>
        <taxon>Actinomycetes</taxon>
        <taxon>Kitasatosporales</taxon>
        <taxon>Streptomycetaceae</taxon>
        <taxon>Streptomyces</taxon>
    </lineage>
</organism>
<dbReference type="RefSeq" id="WP_344585093.1">
    <property type="nucleotide sequence ID" value="NZ_BAAARK010000072.1"/>
</dbReference>
<accession>A0ABN3T7B5</accession>
<name>A0ABN3T7B5_9ACTN</name>
<keyword evidence="2" id="KW-1185">Reference proteome</keyword>
<dbReference type="Proteomes" id="UP001500994">
    <property type="component" value="Unassembled WGS sequence"/>
</dbReference>
<proteinExistence type="predicted"/>
<gene>
    <name evidence="1" type="ORF">GCM10009864_81390</name>
</gene>
<dbReference type="EMBL" id="BAAARK010000072">
    <property type="protein sequence ID" value="GAA2694310.1"/>
    <property type="molecule type" value="Genomic_DNA"/>
</dbReference>
<comment type="caution">
    <text evidence="1">The sequence shown here is derived from an EMBL/GenBank/DDBJ whole genome shotgun (WGS) entry which is preliminary data.</text>
</comment>
<sequence>MDLSGIAALCALAGIPVTVVVARWQTRTALEQTEANHRAALAQAEASHRAALEVAEASHRSAMAVAEASHRHALELTHKQADAERAQLLWAAKQAAYSEYQGALARLRHALLEEVPDRVEIVAAGEAIHAGFHGISMLAGDDVKNAVIQIRVACTPLWGFPRSPQANAELWEQRVAPLRIELDDAIRRDLESPYPPQQLTASD</sequence>
<protein>
    <submittedName>
        <fullName evidence="1">Uncharacterized protein</fullName>
    </submittedName>
</protein>
<reference evidence="1 2" key="1">
    <citation type="journal article" date="2019" name="Int. J. Syst. Evol. Microbiol.">
        <title>The Global Catalogue of Microorganisms (GCM) 10K type strain sequencing project: providing services to taxonomists for standard genome sequencing and annotation.</title>
        <authorList>
            <consortium name="The Broad Institute Genomics Platform"/>
            <consortium name="The Broad Institute Genome Sequencing Center for Infectious Disease"/>
            <person name="Wu L."/>
            <person name="Ma J."/>
        </authorList>
    </citation>
    <scope>NUCLEOTIDE SEQUENCE [LARGE SCALE GENOMIC DNA]</scope>
    <source>
        <strain evidence="1 2">JCM 16374</strain>
    </source>
</reference>
<evidence type="ECO:0000313" key="1">
    <source>
        <dbReference type="EMBL" id="GAA2694310.1"/>
    </source>
</evidence>
<evidence type="ECO:0000313" key="2">
    <source>
        <dbReference type="Proteomes" id="UP001500994"/>
    </source>
</evidence>